<sequence>MSTSTFENLADGFHKHFPSMNDHFKVGNALVLLLRNQDLLPQPEQRLAALFLLWEVNKGETMGNSPFAPVFAHVLLSGNDRNSIVSLISPIGKEEKAFLSQLASTTIPPRDILMQLKKTPRQIVSIDPGPNVGDWGGLKLSLAEKHDELPAEGKSGLSCIITDPETDSRPVIYIKHNSLTEDVPIVVVFKALGLESDQDVVQMVGTEDSLMSQFAPNLEECHRLQIFTQTQVCKVGGQFFVGCHLKEAGCMSITVVRY</sequence>
<reference evidence="11 12" key="1">
    <citation type="journal article" date="2017" name="PLoS Biol.">
        <title>The sea cucumber genome provides insights into morphological evolution and visceral regeneration.</title>
        <authorList>
            <person name="Zhang X."/>
            <person name="Sun L."/>
            <person name="Yuan J."/>
            <person name="Sun Y."/>
            <person name="Gao Y."/>
            <person name="Zhang L."/>
            <person name="Li S."/>
            <person name="Dai H."/>
            <person name="Hamel J.F."/>
            <person name="Liu C."/>
            <person name="Yu Y."/>
            <person name="Liu S."/>
            <person name="Lin W."/>
            <person name="Guo K."/>
            <person name="Jin S."/>
            <person name="Xu P."/>
            <person name="Storey K.B."/>
            <person name="Huan P."/>
            <person name="Zhang T."/>
            <person name="Zhou Y."/>
            <person name="Zhang J."/>
            <person name="Lin C."/>
            <person name="Li X."/>
            <person name="Xing L."/>
            <person name="Huo D."/>
            <person name="Sun M."/>
            <person name="Wang L."/>
            <person name="Mercier A."/>
            <person name="Li F."/>
            <person name="Yang H."/>
            <person name="Xiang J."/>
        </authorList>
    </citation>
    <scope>NUCLEOTIDE SEQUENCE [LARGE SCALE GENOMIC DNA]</scope>
    <source>
        <strain evidence="11">Shaxun</strain>
        <tissue evidence="11">Muscle</tissue>
    </source>
</reference>
<dbReference type="InterPro" id="IPR019312">
    <property type="entry name" value="CNOT11"/>
</dbReference>
<evidence type="ECO:0000256" key="6">
    <source>
        <dbReference type="ARBA" id="ARBA00023015"/>
    </source>
</evidence>
<keyword evidence="5" id="KW-0963">Cytoplasm</keyword>
<dbReference type="GO" id="GO:0003899">
    <property type="term" value="F:DNA-directed RNA polymerase activity"/>
    <property type="evidence" value="ECO:0007669"/>
    <property type="project" value="InterPro"/>
</dbReference>
<dbReference type="PANTHER" id="PTHR15975">
    <property type="entry name" value="CCR4-NOT TRANSCRIPTION COMPLEX SUBUNIT 11"/>
    <property type="match status" value="1"/>
</dbReference>
<keyword evidence="7" id="KW-0943">RNA-mediated gene silencing</keyword>
<dbReference type="OrthoDB" id="10265389at2759"/>
<evidence type="ECO:0000256" key="2">
    <source>
        <dbReference type="ARBA" id="ARBA00004496"/>
    </source>
</evidence>
<protein>
    <recommendedName>
        <fullName evidence="4">CCR4-NOT transcription complex subunit 11</fullName>
    </recommendedName>
</protein>
<evidence type="ECO:0000313" key="12">
    <source>
        <dbReference type="Proteomes" id="UP000230750"/>
    </source>
</evidence>
<evidence type="ECO:0000259" key="10">
    <source>
        <dbReference type="Pfam" id="PF04561"/>
    </source>
</evidence>
<dbReference type="AlphaFoldDB" id="A0A2G8LDZ5"/>
<evidence type="ECO:0000256" key="1">
    <source>
        <dbReference type="ARBA" id="ARBA00004123"/>
    </source>
</evidence>
<evidence type="ECO:0000256" key="9">
    <source>
        <dbReference type="ARBA" id="ARBA00023242"/>
    </source>
</evidence>
<dbReference type="InterPro" id="IPR037034">
    <property type="entry name" value="RNA_pol_Rpb2_2_sf"/>
</dbReference>
<dbReference type="GO" id="GO:0003677">
    <property type="term" value="F:DNA binding"/>
    <property type="evidence" value="ECO:0007669"/>
    <property type="project" value="InterPro"/>
</dbReference>
<evidence type="ECO:0000313" key="11">
    <source>
        <dbReference type="EMBL" id="PIK58488.1"/>
    </source>
</evidence>
<accession>A0A2G8LDZ5</accession>
<dbReference type="SUPFAM" id="SSF64484">
    <property type="entry name" value="beta and beta-prime subunits of DNA dependent RNA-polymerase"/>
    <property type="match status" value="1"/>
</dbReference>
<dbReference type="EMBL" id="MRZV01000111">
    <property type="protein sequence ID" value="PIK58488.1"/>
    <property type="molecule type" value="Genomic_DNA"/>
</dbReference>
<comment type="similarity">
    <text evidence="3">Belongs to the CNOT11 family.</text>
</comment>
<evidence type="ECO:0000256" key="5">
    <source>
        <dbReference type="ARBA" id="ARBA00022490"/>
    </source>
</evidence>
<comment type="caution">
    <text evidence="11">The sequence shown here is derived from an EMBL/GenBank/DDBJ whole genome shotgun (WGS) entry which is preliminary data.</text>
</comment>
<feature type="domain" description="RNA polymerase Rpb2" evidence="10">
    <location>
        <begin position="171"/>
        <end position="234"/>
    </location>
</feature>
<comment type="subcellular location">
    <subcellularLocation>
        <location evidence="2">Cytoplasm</location>
    </subcellularLocation>
    <subcellularLocation>
        <location evidence="1">Nucleus</location>
    </subcellularLocation>
</comment>
<dbReference type="GO" id="GO:0006351">
    <property type="term" value="P:DNA-templated transcription"/>
    <property type="evidence" value="ECO:0007669"/>
    <property type="project" value="InterPro"/>
</dbReference>
<dbReference type="Pfam" id="PF04561">
    <property type="entry name" value="RNA_pol_Rpb2_2"/>
    <property type="match status" value="1"/>
</dbReference>
<gene>
    <name evidence="11" type="ORF">BSL78_04568</name>
</gene>
<keyword evidence="8" id="KW-0804">Transcription</keyword>
<dbReference type="GO" id="GO:0005737">
    <property type="term" value="C:cytoplasm"/>
    <property type="evidence" value="ECO:0007669"/>
    <property type="project" value="UniProtKB-SubCell"/>
</dbReference>
<evidence type="ECO:0000256" key="4">
    <source>
        <dbReference type="ARBA" id="ARBA00014872"/>
    </source>
</evidence>
<dbReference type="STRING" id="307972.A0A2G8LDZ5"/>
<keyword evidence="6" id="KW-0805">Transcription regulation</keyword>
<evidence type="ECO:0000256" key="8">
    <source>
        <dbReference type="ARBA" id="ARBA00023163"/>
    </source>
</evidence>
<dbReference type="GO" id="GO:0031047">
    <property type="term" value="P:regulatory ncRNA-mediated gene silencing"/>
    <property type="evidence" value="ECO:0007669"/>
    <property type="project" value="UniProtKB-KW"/>
</dbReference>
<organism evidence="11 12">
    <name type="scientific">Stichopus japonicus</name>
    <name type="common">Sea cucumber</name>
    <dbReference type="NCBI Taxonomy" id="307972"/>
    <lineage>
        <taxon>Eukaryota</taxon>
        <taxon>Metazoa</taxon>
        <taxon>Echinodermata</taxon>
        <taxon>Eleutherozoa</taxon>
        <taxon>Echinozoa</taxon>
        <taxon>Holothuroidea</taxon>
        <taxon>Aspidochirotacea</taxon>
        <taxon>Aspidochirotida</taxon>
        <taxon>Stichopodidae</taxon>
        <taxon>Apostichopus</taxon>
    </lineage>
</organism>
<evidence type="ECO:0000256" key="7">
    <source>
        <dbReference type="ARBA" id="ARBA00023158"/>
    </source>
</evidence>
<dbReference type="InterPro" id="IPR007642">
    <property type="entry name" value="RNA_pol_Rpb2_2"/>
</dbReference>
<keyword evidence="12" id="KW-1185">Reference proteome</keyword>
<dbReference type="PANTHER" id="PTHR15975:SF0">
    <property type="entry name" value="CCR4-NOT TRANSCRIPTION COMPLEX SUBUNIT 11"/>
    <property type="match status" value="1"/>
</dbReference>
<dbReference type="GO" id="GO:0005634">
    <property type="term" value="C:nucleus"/>
    <property type="evidence" value="ECO:0007669"/>
    <property type="project" value="UniProtKB-SubCell"/>
</dbReference>
<dbReference type="GO" id="GO:0030014">
    <property type="term" value="C:CCR4-NOT complex"/>
    <property type="evidence" value="ECO:0007669"/>
    <property type="project" value="InterPro"/>
</dbReference>
<name>A0A2G8LDZ5_STIJA</name>
<proteinExistence type="inferred from homology"/>
<dbReference type="Gene3D" id="3.90.1110.10">
    <property type="entry name" value="RNA polymerase Rpb2, domain 2"/>
    <property type="match status" value="1"/>
</dbReference>
<dbReference type="Proteomes" id="UP000230750">
    <property type="component" value="Unassembled WGS sequence"/>
</dbReference>
<evidence type="ECO:0000256" key="3">
    <source>
        <dbReference type="ARBA" id="ARBA00008030"/>
    </source>
</evidence>
<keyword evidence="9" id="KW-0539">Nucleus</keyword>